<keyword evidence="2" id="KW-1185">Reference proteome</keyword>
<dbReference type="Proteomes" id="UP000531594">
    <property type="component" value="Unassembled WGS sequence"/>
</dbReference>
<reference evidence="1 2" key="1">
    <citation type="submission" date="2020-08" db="EMBL/GenBank/DDBJ databases">
        <title>Genomic Encyclopedia of Type Strains, Phase IV (KMG-IV): sequencing the most valuable type-strain genomes for metagenomic binning, comparative biology and taxonomic classification.</title>
        <authorList>
            <person name="Goeker M."/>
        </authorList>
    </citation>
    <scope>NUCLEOTIDE SEQUENCE [LARGE SCALE GENOMIC DNA]</scope>
    <source>
        <strain evidence="1 2">DSM 5391</strain>
    </source>
</reference>
<evidence type="ECO:0000313" key="1">
    <source>
        <dbReference type="EMBL" id="MBB6447865.1"/>
    </source>
</evidence>
<dbReference type="RefSeq" id="WP_184530213.1">
    <property type="nucleotide sequence ID" value="NZ_JACHGK010000031.1"/>
</dbReference>
<dbReference type="AlphaFoldDB" id="A0A7X0LXQ0"/>
<proteinExistence type="predicted"/>
<protein>
    <submittedName>
        <fullName evidence="1">Uncharacterized protein</fullName>
    </submittedName>
</protein>
<name>A0A7X0LXQ0_9BACI</name>
<organism evidence="1 2">
    <name type="scientific">Bacillus benzoevorans</name>
    <dbReference type="NCBI Taxonomy" id="1456"/>
    <lineage>
        <taxon>Bacteria</taxon>
        <taxon>Bacillati</taxon>
        <taxon>Bacillota</taxon>
        <taxon>Bacilli</taxon>
        <taxon>Bacillales</taxon>
        <taxon>Bacillaceae</taxon>
        <taxon>Bacillus</taxon>
    </lineage>
</organism>
<evidence type="ECO:0000313" key="2">
    <source>
        <dbReference type="Proteomes" id="UP000531594"/>
    </source>
</evidence>
<sequence>MTKDINELYARFLQKTIPNNFILSDAEVILKNEYSAVEVNIKDIAFLLDPAEIHLFNKCYKINNDEVISRILTNEEKDDINNLKELNKEFANNFHNSTPSEQEYTRIQEGDYFFILLSVNEGHYIDNGRLIGHCQKLYETLTLFIGMEKKDCDINNPLFHEYLEALSNLGYLD</sequence>
<comment type="caution">
    <text evidence="1">The sequence shown here is derived from an EMBL/GenBank/DDBJ whole genome shotgun (WGS) entry which is preliminary data.</text>
</comment>
<dbReference type="EMBL" id="JACHGK010000031">
    <property type="protein sequence ID" value="MBB6447865.1"/>
    <property type="molecule type" value="Genomic_DNA"/>
</dbReference>
<gene>
    <name evidence="1" type="ORF">HNR53_004576</name>
</gene>
<accession>A0A7X0LXQ0</accession>